<dbReference type="Proteomes" id="UP000242699">
    <property type="component" value="Unassembled WGS sequence"/>
</dbReference>
<feature type="transmembrane region" description="Helical" evidence="1">
    <location>
        <begin position="183"/>
        <end position="203"/>
    </location>
</feature>
<gene>
    <name evidence="2" type="ORF">C7B43_12085</name>
</gene>
<keyword evidence="1" id="KW-1133">Transmembrane helix</keyword>
<evidence type="ECO:0000256" key="1">
    <source>
        <dbReference type="SAM" id="Phobius"/>
    </source>
</evidence>
<evidence type="ECO:0000313" key="3">
    <source>
        <dbReference type="Proteomes" id="UP000242699"/>
    </source>
</evidence>
<comment type="caution">
    <text evidence="2">The sequence shown here is derived from an EMBL/GenBank/DDBJ whole genome shotgun (WGS) entry which is preliminary data.</text>
</comment>
<protein>
    <recommendedName>
        <fullName evidence="4">Prolipoprotein diacylglyceryl transferase</fullName>
    </recommendedName>
</protein>
<dbReference type="AlphaFoldDB" id="A0A2T2WYK4"/>
<feature type="transmembrane region" description="Helical" evidence="1">
    <location>
        <begin position="209"/>
        <end position="225"/>
    </location>
</feature>
<evidence type="ECO:0008006" key="4">
    <source>
        <dbReference type="Google" id="ProtNLM"/>
    </source>
</evidence>
<reference evidence="2 3" key="1">
    <citation type="journal article" date="2014" name="BMC Genomics">
        <title>Comparison of environmental and isolate Sulfobacillus genomes reveals diverse carbon, sulfur, nitrogen, and hydrogen metabolisms.</title>
        <authorList>
            <person name="Justice N.B."/>
            <person name="Norman A."/>
            <person name="Brown C.T."/>
            <person name="Singh A."/>
            <person name="Thomas B.C."/>
            <person name="Banfield J.F."/>
        </authorList>
    </citation>
    <scope>NUCLEOTIDE SEQUENCE [LARGE SCALE GENOMIC DNA]</scope>
    <source>
        <strain evidence="2">AMDSBA1</strain>
    </source>
</reference>
<accession>A0A2T2WYK4</accession>
<sequence length="231" mass="25839">MYLPSMIFVGPLPLFSVLMILGILVTSFVLSRYRAPERVQDLLWAVIVGAVLGEKGLYIVTGFHYYLAHPTHLLFTPQSSLGTWGLGIGAGTGAIIVLIHARSQWRRTDWDYVSLALSPGLALSSLGFNWLGMASRIPVFSISYHHLNRFATFFLFFLLMSAISLLLFLFYRSHRYAPGQLAGIFALLTAIALVIAQMTAVRYQFRLQGLDWMAMVLAMTGYLLMGRTPNR</sequence>
<keyword evidence="1" id="KW-0812">Transmembrane</keyword>
<feature type="transmembrane region" description="Helical" evidence="1">
    <location>
        <begin position="6"/>
        <end position="30"/>
    </location>
</feature>
<keyword evidence="1" id="KW-0472">Membrane</keyword>
<proteinExistence type="predicted"/>
<dbReference type="EMBL" id="PXYT01000027">
    <property type="protein sequence ID" value="PSR27327.1"/>
    <property type="molecule type" value="Genomic_DNA"/>
</dbReference>
<evidence type="ECO:0000313" key="2">
    <source>
        <dbReference type="EMBL" id="PSR27327.1"/>
    </source>
</evidence>
<feature type="transmembrane region" description="Helical" evidence="1">
    <location>
        <begin position="81"/>
        <end position="100"/>
    </location>
</feature>
<name>A0A2T2WYK4_9FIRM</name>
<feature type="transmembrane region" description="Helical" evidence="1">
    <location>
        <begin position="112"/>
        <end position="131"/>
    </location>
</feature>
<feature type="transmembrane region" description="Helical" evidence="1">
    <location>
        <begin position="151"/>
        <end position="171"/>
    </location>
</feature>
<feature type="transmembrane region" description="Helical" evidence="1">
    <location>
        <begin position="42"/>
        <end position="61"/>
    </location>
</feature>
<organism evidence="2 3">
    <name type="scientific">Sulfobacillus benefaciens</name>
    <dbReference type="NCBI Taxonomy" id="453960"/>
    <lineage>
        <taxon>Bacteria</taxon>
        <taxon>Bacillati</taxon>
        <taxon>Bacillota</taxon>
        <taxon>Clostridia</taxon>
        <taxon>Eubacteriales</taxon>
        <taxon>Clostridiales Family XVII. Incertae Sedis</taxon>
        <taxon>Sulfobacillus</taxon>
    </lineage>
</organism>